<proteinExistence type="predicted"/>
<comment type="caution">
    <text evidence="2">The sequence shown here is derived from an EMBL/GenBank/DDBJ whole genome shotgun (WGS) entry which is preliminary data.</text>
</comment>
<evidence type="ECO:0000313" key="2">
    <source>
        <dbReference type="EMBL" id="MED6145066.1"/>
    </source>
</evidence>
<evidence type="ECO:0000256" key="1">
    <source>
        <dbReference type="SAM" id="SignalP"/>
    </source>
</evidence>
<dbReference type="EMBL" id="JASCZI010090692">
    <property type="protein sequence ID" value="MED6145066.1"/>
    <property type="molecule type" value="Genomic_DNA"/>
</dbReference>
<reference evidence="2 3" key="1">
    <citation type="journal article" date="2023" name="Plants (Basel)">
        <title>Bridging the Gap: Combining Genomics and Transcriptomics Approaches to Understand Stylosanthes scabra, an Orphan Legume from the Brazilian Caatinga.</title>
        <authorList>
            <person name="Ferreira-Neto J.R.C."/>
            <person name="da Silva M.D."/>
            <person name="Binneck E."/>
            <person name="de Melo N.F."/>
            <person name="da Silva R.H."/>
            <person name="de Melo A.L.T.M."/>
            <person name="Pandolfi V."/>
            <person name="Bustamante F.O."/>
            <person name="Brasileiro-Vidal A.C."/>
            <person name="Benko-Iseppon A.M."/>
        </authorList>
    </citation>
    <scope>NUCLEOTIDE SEQUENCE [LARGE SCALE GENOMIC DNA]</scope>
    <source>
        <tissue evidence="2">Leaves</tissue>
    </source>
</reference>
<protein>
    <submittedName>
        <fullName evidence="2">Uncharacterized protein</fullName>
    </submittedName>
</protein>
<feature type="signal peptide" evidence="1">
    <location>
        <begin position="1"/>
        <end position="21"/>
    </location>
</feature>
<keyword evidence="3" id="KW-1185">Reference proteome</keyword>
<accession>A0ABU6T8S3</accession>
<evidence type="ECO:0000313" key="3">
    <source>
        <dbReference type="Proteomes" id="UP001341840"/>
    </source>
</evidence>
<sequence length="106" mass="11364">MANHFLQYAVLLLITTSMSSSEACNKDGGGVGGHNCSSLQQRRCEDKLFTQGGCDEQWCVNTCALKHFGQDADGTCIGAFFNRPSGITATVRQVSNPGTHLARPKV</sequence>
<keyword evidence="1" id="KW-0732">Signal</keyword>
<gene>
    <name evidence="2" type="ORF">PIB30_021571</name>
</gene>
<feature type="chain" id="PRO_5046316220" evidence="1">
    <location>
        <begin position="22"/>
        <end position="106"/>
    </location>
</feature>
<organism evidence="2 3">
    <name type="scientific">Stylosanthes scabra</name>
    <dbReference type="NCBI Taxonomy" id="79078"/>
    <lineage>
        <taxon>Eukaryota</taxon>
        <taxon>Viridiplantae</taxon>
        <taxon>Streptophyta</taxon>
        <taxon>Embryophyta</taxon>
        <taxon>Tracheophyta</taxon>
        <taxon>Spermatophyta</taxon>
        <taxon>Magnoliopsida</taxon>
        <taxon>eudicotyledons</taxon>
        <taxon>Gunneridae</taxon>
        <taxon>Pentapetalae</taxon>
        <taxon>rosids</taxon>
        <taxon>fabids</taxon>
        <taxon>Fabales</taxon>
        <taxon>Fabaceae</taxon>
        <taxon>Papilionoideae</taxon>
        <taxon>50 kb inversion clade</taxon>
        <taxon>dalbergioids sensu lato</taxon>
        <taxon>Dalbergieae</taxon>
        <taxon>Pterocarpus clade</taxon>
        <taxon>Stylosanthes</taxon>
    </lineage>
</organism>
<name>A0ABU6T8S3_9FABA</name>
<dbReference type="Proteomes" id="UP001341840">
    <property type="component" value="Unassembled WGS sequence"/>
</dbReference>